<feature type="non-terminal residue" evidence="2">
    <location>
        <position position="1"/>
    </location>
</feature>
<protein>
    <recommendedName>
        <fullName evidence="4">Cation transport ATPase-like protein</fullName>
    </recommendedName>
</protein>
<keyword evidence="1" id="KW-0472">Membrane</keyword>
<dbReference type="AlphaFoldDB" id="A0A316E4M5"/>
<organism evidence="2 3">
    <name type="scientific">Actinoplanes xinjiangensis</name>
    <dbReference type="NCBI Taxonomy" id="512350"/>
    <lineage>
        <taxon>Bacteria</taxon>
        <taxon>Bacillati</taxon>
        <taxon>Actinomycetota</taxon>
        <taxon>Actinomycetes</taxon>
        <taxon>Micromonosporales</taxon>
        <taxon>Micromonosporaceae</taxon>
        <taxon>Actinoplanes</taxon>
    </lineage>
</organism>
<name>A0A316E4M5_9ACTN</name>
<evidence type="ECO:0008006" key="4">
    <source>
        <dbReference type="Google" id="ProtNLM"/>
    </source>
</evidence>
<keyword evidence="1" id="KW-0812">Transmembrane</keyword>
<comment type="caution">
    <text evidence="2">The sequence shown here is derived from an EMBL/GenBank/DDBJ whole genome shotgun (WGS) entry which is preliminary data.</text>
</comment>
<dbReference type="Proteomes" id="UP000245697">
    <property type="component" value="Unassembled WGS sequence"/>
</dbReference>
<evidence type="ECO:0000313" key="3">
    <source>
        <dbReference type="Proteomes" id="UP000245697"/>
    </source>
</evidence>
<reference evidence="2 3" key="1">
    <citation type="submission" date="2018-05" db="EMBL/GenBank/DDBJ databases">
        <title>Genomic Encyclopedia of Archaeal and Bacterial Type Strains, Phase II (KMG-II): from individual species to whole genera.</title>
        <authorList>
            <person name="Goeker M."/>
        </authorList>
    </citation>
    <scope>NUCLEOTIDE SEQUENCE [LARGE SCALE GENOMIC DNA]</scope>
    <source>
        <strain evidence="2 3">DSM 45184</strain>
    </source>
</reference>
<proteinExistence type="predicted"/>
<feature type="transmembrane region" description="Helical" evidence="1">
    <location>
        <begin position="18"/>
        <end position="37"/>
    </location>
</feature>
<accession>A0A316E4M5</accession>
<gene>
    <name evidence="2" type="ORF">BC793_1711</name>
</gene>
<evidence type="ECO:0000313" key="2">
    <source>
        <dbReference type="EMBL" id="PWK24502.1"/>
    </source>
</evidence>
<keyword evidence="3" id="KW-1185">Reference proteome</keyword>
<sequence>LAGIYLPPLQTLLGTQPLAITDLLIVTAVAGLGYAAIRLDRRLHTAGRPSPTP</sequence>
<keyword evidence="1" id="KW-1133">Transmembrane helix</keyword>
<dbReference type="EMBL" id="QGGR01000071">
    <property type="protein sequence ID" value="PWK24502.1"/>
    <property type="molecule type" value="Genomic_DNA"/>
</dbReference>
<evidence type="ECO:0000256" key="1">
    <source>
        <dbReference type="SAM" id="Phobius"/>
    </source>
</evidence>